<comment type="caution">
    <text evidence="2">The sequence shown here is derived from an EMBL/GenBank/DDBJ whole genome shotgun (WGS) entry which is preliminary data.</text>
</comment>
<name>A0A4R1LCI7_9BACT</name>
<organism evidence="2 3">
    <name type="scientific">Acidipila rosea</name>
    <dbReference type="NCBI Taxonomy" id="768535"/>
    <lineage>
        <taxon>Bacteria</taxon>
        <taxon>Pseudomonadati</taxon>
        <taxon>Acidobacteriota</taxon>
        <taxon>Terriglobia</taxon>
        <taxon>Terriglobales</taxon>
        <taxon>Acidobacteriaceae</taxon>
        <taxon>Acidipila</taxon>
    </lineage>
</organism>
<keyword evidence="1" id="KW-0472">Membrane</keyword>
<gene>
    <name evidence="2" type="ORF">C7378_0904</name>
</gene>
<dbReference type="Proteomes" id="UP000295210">
    <property type="component" value="Unassembled WGS sequence"/>
</dbReference>
<dbReference type="EMBL" id="SMGK01000001">
    <property type="protein sequence ID" value="TCK75904.1"/>
    <property type="molecule type" value="Genomic_DNA"/>
</dbReference>
<proteinExistence type="predicted"/>
<reference evidence="2 3" key="1">
    <citation type="submission" date="2019-03" db="EMBL/GenBank/DDBJ databases">
        <title>Genomic Encyclopedia of Type Strains, Phase IV (KMG-IV): sequencing the most valuable type-strain genomes for metagenomic binning, comparative biology and taxonomic classification.</title>
        <authorList>
            <person name="Goeker M."/>
        </authorList>
    </citation>
    <scope>NUCLEOTIDE SEQUENCE [LARGE SCALE GENOMIC DNA]</scope>
    <source>
        <strain evidence="2 3">DSM 103428</strain>
    </source>
</reference>
<keyword evidence="3" id="KW-1185">Reference proteome</keyword>
<evidence type="ECO:0000313" key="2">
    <source>
        <dbReference type="EMBL" id="TCK75904.1"/>
    </source>
</evidence>
<accession>A0A4R1LCI7</accession>
<sequence>MQKQSGFKVSAAVALGCTAVLLTWDVEFGKLGVLLLGSLIHNGIHATFQTAGRTFILAFYLGFPGWILQVTSLKKKDDVSRRVFQTRLGICYPKAISATAAGGFVVFGCRSEQGLKRLRKNSWWRSFERARIDSCHKCRNCSLAKPLRDGVLIYGIHCRTFPQPVNSLGLAGGFRHHFLDQRQNRN</sequence>
<evidence type="ECO:0000313" key="3">
    <source>
        <dbReference type="Proteomes" id="UP000295210"/>
    </source>
</evidence>
<keyword evidence="1" id="KW-1133">Transmembrane helix</keyword>
<dbReference type="RefSeq" id="WP_131992214.1">
    <property type="nucleotide sequence ID" value="NZ_SMGK01000001.1"/>
</dbReference>
<keyword evidence="1" id="KW-0812">Transmembrane</keyword>
<protein>
    <submittedName>
        <fullName evidence="2">Uncharacterized protein</fullName>
    </submittedName>
</protein>
<feature type="transmembrane region" description="Helical" evidence="1">
    <location>
        <begin position="6"/>
        <end position="24"/>
    </location>
</feature>
<evidence type="ECO:0000256" key="1">
    <source>
        <dbReference type="SAM" id="Phobius"/>
    </source>
</evidence>
<feature type="transmembrane region" description="Helical" evidence="1">
    <location>
        <begin position="54"/>
        <end position="73"/>
    </location>
</feature>
<dbReference type="AlphaFoldDB" id="A0A4R1LCI7"/>